<comment type="caution">
    <text evidence="2">The sequence shown here is derived from an EMBL/GenBank/DDBJ whole genome shotgun (WGS) entry which is preliminary data.</text>
</comment>
<sequence length="57" mass="6354">MENYTQHAGMYIGESESKESKQPQVHSIFIFDIEETPLGAISNAPKGVPFWITTIAN</sequence>
<organism evidence="2 3">
    <name type="scientific">Halobacillus seohaensis</name>
    <dbReference type="NCBI Taxonomy" id="447421"/>
    <lineage>
        <taxon>Bacteria</taxon>
        <taxon>Bacillati</taxon>
        <taxon>Bacillota</taxon>
        <taxon>Bacilli</taxon>
        <taxon>Bacillales</taxon>
        <taxon>Bacillaceae</taxon>
        <taxon>Halobacillus</taxon>
    </lineage>
</organism>
<name>A0ABW2EN54_9BACI</name>
<protein>
    <submittedName>
        <fullName evidence="2">Uncharacterized protein</fullName>
    </submittedName>
</protein>
<evidence type="ECO:0000313" key="3">
    <source>
        <dbReference type="Proteomes" id="UP001596410"/>
    </source>
</evidence>
<dbReference type="Proteomes" id="UP001596410">
    <property type="component" value="Unassembled WGS sequence"/>
</dbReference>
<proteinExistence type="predicted"/>
<dbReference type="EMBL" id="JBHSZV010000055">
    <property type="protein sequence ID" value="MFC7063794.1"/>
    <property type="molecule type" value="Genomic_DNA"/>
</dbReference>
<dbReference type="RefSeq" id="WP_204706074.1">
    <property type="nucleotide sequence ID" value="NZ_JBHSZV010000055.1"/>
</dbReference>
<reference evidence="3" key="1">
    <citation type="journal article" date="2019" name="Int. J. Syst. Evol. Microbiol.">
        <title>The Global Catalogue of Microorganisms (GCM) 10K type strain sequencing project: providing services to taxonomists for standard genome sequencing and annotation.</title>
        <authorList>
            <consortium name="The Broad Institute Genomics Platform"/>
            <consortium name="The Broad Institute Genome Sequencing Center for Infectious Disease"/>
            <person name="Wu L."/>
            <person name="Ma J."/>
        </authorList>
    </citation>
    <scope>NUCLEOTIDE SEQUENCE [LARGE SCALE GENOMIC DNA]</scope>
    <source>
        <strain evidence="3">CGMCC 4.1621</strain>
    </source>
</reference>
<evidence type="ECO:0000256" key="1">
    <source>
        <dbReference type="SAM" id="MobiDB-lite"/>
    </source>
</evidence>
<gene>
    <name evidence="2" type="ORF">ACFQIC_18505</name>
</gene>
<accession>A0ABW2EN54</accession>
<evidence type="ECO:0000313" key="2">
    <source>
        <dbReference type="EMBL" id="MFC7063794.1"/>
    </source>
</evidence>
<keyword evidence="3" id="KW-1185">Reference proteome</keyword>
<feature type="region of interest" description="Disordered" evidence="1">
    <location>
        <begin position="1"/>
        <end position="23"/>
    </location>
</feature>